<evidence type="ECO:0000256" key="1">
    <source>
        <dbReference type="ARBA" id="ARBA00005254"/>
    </source>
</evidence>
<gene>
    <name evidence="3" type="ORF">B9Q17_10550</name>
</gene>
<comment type="caution">
    <text evidence="3">The sequence shown here is derived from an EMBL/GenBank/DDBJ whole genome shotgun (WGS) entry which is preliminary data.</text>
</comment>
<dbReference type="InterPro" id="IPR029045">
    <property type="entry name" value="ClpP/crotonase-like_dom_sf"/>
</dbReference>
<dbReference type="Proteomes" id="UP000216984">
    <property type="component" value="Unassembled WGS sequence"/>
</dbReference>
<dbReference type="CDD" id="cd06558">
    <property type="entry name" value="crotonase-like"/>
    <property type="match status" value="1"/>
</dbReference>
<sequence length="262" mass="28672">MTNSALLYEQSGPVGWINLNRPNEMNAINLQMLDEFEEILPRIANDDAVKVIVLTGKGRAFCAGADLKEILNSARLQPGEADFIDRLTERVLNVLRDFPKPVIAALNGITMAGGLETAMCADIVVAADCARIGDAHANYGVYPGAGGAAVLPRIIPLNVAKFLLFTGSTLSAEEMKIYGFVNQVVDLNSLRAETQRIAELIAEKSPIALQRMKTVANETGSKALHAALEHEQVLFRRHMRSYDAMEGLNAFSEKRRPQFKGY</sequence>
<dbReference type="EMBL" id="NEFY01000031">
    <property type="protein sequence ID" value="OZC34683.1"/>
    <property type="molecule type" value="Genomic_DNA"/>
</dbReference>
<dbReference type="PANTHER" id="PTHR11941">
    <property type="entry name" value="ENOYL-COA HYDRATASE-RELATED"/>
    <property type="match status" value="1"/>
</dbReference>
<evidence type="ECO:0000256" key="2">
    <source>
        <dbReference type="RuleBase" id="RU003707"/>
    </source>
</evidence>
<evidence type="ECO:0000313" key="3">
    <source>
        <dbReference type="EMBL" id="OZC34683.1"/>
    </source>
</evidence>
<dbReference type="GO" id="GO:0003824">
    <property type="term" value="F:catalytic activity"/>
    <property type="evidence" value="ECO:0007669"/>
    <property type="project" value="InterPro"/>
</dbReference>
<dbReference type="InterPro" id="IPR018376">
    <property type="entry name" value="Enoyl-CoA_hyd/isom_CS"/>
</dbReference>
<dbReference type="AlphaFoldDB" id="A0A7Z1DRU2"/>
<dbReference type="InterPro" id="IPR001753">
    <property type="entry name" value="Enoyl-CoA_hydra/iso"/>
</dbReference>
<dbReference type="GO" id="GO:0006635">
    <property type="term" value="P:fatty acid beta-oxidation"/>
    <property type="evidence" value="ECO:0007669"/>
    <property type="project" value="TreeGrafter"/>
</dbReference>
<dbReference type="Gene3D" id="3.90.226.10">
    <property type="entry name" value="2-enoyl-CoA Hydratase, Chain A, domain 1"/>
    <property type="match status" value="1"/>
</dbReference>
<keyword evidence="4" id="KW-1185">Reference proteome</keyword>
<protein>
    <submittedName>
        <fullName evidence="3">Enoyl-CoA hydratase</fullName>
    </submittedName>
</protein>
<dbReference type="PANTHER" id="PTHR11941:SF54">
    <property type="entry name" value="ENOYL-COA HYDRATASE, MITOCHONDRIAL"/>
    <property type="match status" value="1"/>
</dbReference>
<dbReference type="Pfam" id="PF00378">
    <property type="entry name" value="ECH_1"/>
    <property type="match status" value="1"/>
</dbReference>
<name>A0A7Z1DRU2_9GAMM</name>
<dbReference type="SUPFAM" id="SSF52096">
    <property type="entry name" value="ClpP/crotonase"/>
    <property type="match status" value="1"/>
</dbReference>
<organism evidence="3 4">
    <name type="scientific">Marinobacter vinifirmus</name>
    <dbReference type="NCBI Taxonomy" id="355591"/>
    <lineage>
        <taxon>Bacteria</taxon>
        <taxon>Pseudomonadati</taxon>
        <taxon>Pseudomonadota</taxon>
        <taxon>Gammaproteobacteria</taxon>
        <taxon>Pseudomonadales</taxon>
        <taxon>Marinobacteraceae</taxon>
        <taxon>Marinobacter</taxon>
    </lineage>
</organism>
<dbReference type="RefSeq" id="WP_058091432.1">
    <property type="nucleotide sequence ID" value="NZ_NEFY01000031.1"/>
</dbReference>
<evidence type="ECO:0000313" key="4">
    <source>
        <dbReference type="Proteomes" id="UP000216984"/>
    </source>
</evidence>
<comment type="similarity">
    <text evidence="1 2">Belongs to the enoyl-CoA hydratase/isomerase family.</text>
</comment>
<accession>A0A7Z1DRU2</accession>
<reference evidence="3 4" key="1">
    <citation type="submission" date="2017-06" db="EMBL/GenBank/DDBJ databases">
        <title>Draft genome sequence of the halophilic bacterium Marinobacter vinifirmus FB1.</title>
        <authorList>
            <person name="Stepanov V.G."/>
            <person name="Roberts D.J."/>
            <person name="Fox G.E."/>
        </authorList>
    </citation>
    <scope>NUCLEOTIDE SEQUENCE [LARGE SCALE GENOMIC DNA]</scope>
    <source>
        <strain evidence="3 4">FB1</strain>
    </source>
</reference>
<dbReference type="PROSITE" id="PS00166">
    <property type="entry name" value="ENOYL_COA_HYDRATASE"/>
    <property type="match status" value="1"/>
</dbReference>
<proteinExistence type="inferred from homology"/>